<evidence type="ECO:0000313" key="3">
    <source>
        <dbReference type="Proteomes" id="UP001501020"/>
    </source>
</evidence>
<dbReference type="Proteomes" id="UP001501020">
    <property type="component" value="Unassembled WGS sequence"/>
</dbReference>
<organism evidence="2 3">
    <name type="scientific">Actinomadura napierensis</name>
    <dbReference type="NCBI Taxonomy" id="267854"/>
    <lineage>
        <taxon>Bacteria</taxon>
        <taxon>Bacillati</taxon>
        <taxon>Actinomycetota</taxon>
        <taxon>Actinomycetes</taxon>
        <taxon>Streptosporangiales</taxon>
        <taxon>Thermomonosporaceae</taxon>
        <taxon>Actinomadura</taxon>
    </lineage>
</organism>
<keyword evidence="3" id="KW-1185">Reference proteome</keyword>
<evidence type="ECO:0008006" key="4">
    <source>
        <dbReference type="Google" id="ProtNLM"/>
    </source>
</evidence>
<feature type="transmembrane region" description="Helical" evidence="1">
    <location>
        <begin position="25"/>
        <end position="54"/>
    </location>
</feature>
<dbReference type="RefSeq" id="WP_344273342.1">
    <property type="nucleotide sequence ID" value="NZ_BAAAMR010000056.1"/>
</dbReference>
<keyword evidence="1" id="KW-0472">Membrane</keyword>
<accession>A0ABP5LP45</accession>
<proteinExistence type="predicted"/>
<reference evidence="3" key="1">
    <citation type="journal article" date="2019" name="Int. J. Syst. Evol. Microbiol.">
        <title>The Global Catalogue of Microorganisms (GCM) 10K type strain sequencing project: providing services to taxonomists for standard genome sequencing and annotation.</title>
        <authorList>
            <consortium name="The Broad Institute Genomics Platform"/>
            <consortium name="The Broad Institute Genome Sequencing Center for Infectious Disease"/>
            <person name="Wu L."/>
            <person name="Ma J."/>
        </authorList>
    </citation>
    <scope>NUCLEOTIDE SEQUENCE [LARGE SCALE GENOMIC DNA]</scope>
    <source>
        <strain evidence="3">JCM 13850</strain>
    </source>
</reference>
<feature type="transmembrane region" description="Helical" evidence="1">
    <location>
        <begin position="66"/>
        <end position="88"/>
    </location>
</feature>
<keyword evidence="1" id="KW-1133">Transmembrane helix</keyword>
<gene>
    <name evidence="2" type="ORF">GCM10009727_55940</name>
</gene>
<sequence length="127" mass="13204">MTLPGYQTYSPPAPPRRSGLARASLVLGIVGLPGLALCLLGLIPALVGLVLGTVALVRGHSERRPAVVGIICCSVAVVLGSLALFWLLSKAATCGDTSRYPNDEARQGCVEHEFPFVRETSGASTGF</sequence>
<comment type="caution">
    <text evidence="2">The sequence shown here is derived from an EMBL/GenBank/DDBJ whole genome shotgun (WGS) entry which is preliminary data.</text>
</comment>
<dbReference type="EMBL" id="BAAAMR010000056">
    <property type="protein sequence ID" value="GAA2151104.1"/>
    <property type="molecule type" value="Genomic_DNA"/>
</dbReference>
<name>A0ABP5LP45_9ACTN</name>
<protein>
    <recommendedName>
        <fullName evidence="4">DUF4190 domain-containing protein</fullName>
    </recommendedName>
</protein>
<evidence type="ECO:0000256" key="1">
    <source>
        <dbReference type="SAM" id="Phobius"/>
    </source>
</evidence>
<evidence type="ECO:0000313" key="2">
    <source>
        <dbReference type="EMBL" id="GAA2151104.1"/>
    </source>
</evidence>
<keyword evidence="1" id="KW-0812">Transmembrane</keyword>